<evidence type="ECO:0000259" key="7">
    <source>
        <dbReference type="Pfam" id="PF22600"/>
    </source>
</evidence>
<dbReference type="GO" id="GO:0003729">
    <property type="term" value="F:mRNA binding"/>
    <property type="evidence" value="ECO:0007669"/>
    <property type="project" value="TreeGrafter"/>
</dbReference>
<keyword evidence="8" id="KW-0808">Transferase</keyword>
<dbReference type="Pfam" id="PF22600">
    <property type="entry name" value="MTPAP-like_central"/>
    <property type="match status" value="1"/>
</dbReference>
<dbReference type="GO" id="GO:0005730">
    <property type="term" value="C:nucleolus"/>
    <property type="evidence" value="ECO:0007669"/>
    <property type="project" value="TreeGrafter"/>
</dbReference>
<dbReference type="SUPFAM" id="SSF81631">
    <property type="entry name" value="PAP/OAS1 substrate-binding domain"/>
    <property type="match status" value="1"/>
</dbReference>
<accession>A0A6G1GMU1</accession>
<evidence type="ECO:0000256" key="3">
    <source>
        <dbReference type="ARBA" id="ARBA00022723"/>
    </source>
</evidence>
<feature type="domain" description="PAP-associated" evidence="6">
    <location>
        <begin position="469"/>
        <end position="519"/>
    </location>
</feature>
<organism evidence="8 9">
    <name type="scientific">Aulographum hederae CBS 113979</name>
    <dbReference type="NCBI Taxonomy" id="1176131"/>
    <lineage>
        <taxon>Eukaryota</taxon>
        <taxon>Fungi</taxon>
        <taxon>Dikarya</taxon>
        <taxon>Ascomycota</taxon>
        <taxon>Pezizomycotina</taxon>
        <taxon>Dothideomycetes</taxon>
        <taxon>Pleosporomycetidae</taxon>
        <taxon>Aulographales</taxon>
        <taxon>Aulographaceae</taxon>
    </lineage>
</organism>
<sequence>MNGSQNRFKELEDLTETSSSGESEFHTCESDTDVPDESDGPSKKRKRTGAGQADSGNSVPKWSNPDPYTVLPPPDESRGKKKDVVNLIRKAKVQAANGETQLAPKATANSADFISFNFGDDQPESMDEGGGPVEENPARGGAFTPARPHQDAGSLNESFPPVTSNKPQFSARPSNDKTATAEDNLDGRLSIPRSFDPSNQSAMASNKKRKFDEALIEEAPEEGRRLQKKDLQGQVLEWFRARYTNDPTPWHSEELVETEDMSMRLHKEICDFYDYVKPRHFEQTMREDIIQRIEGTLRHAYPEGRLRCFGSFACGLYLPTADMDLVFVSPRFAQTRNPSHAVYGRGFHWLNNAASMLERNHIIRPGSKEVIAKARVPIIKFVDKVTGIKVDISFENWTGIAAIETFKTWQAQYPELTVLVTIIKQFLAMRGLNEVFSGGIGGFSVTCLVTSFLQHHPSAQSGHMKHHRNLGQLLIEFFNLYGNLFDYESTTICLDPPCYPPKDPYQKPDRMCIWDPNKAGNDISGGSGNIKVVMNCFAAAYEDLCEELDNCRKGIGPNELSLLGTILAGNYRHIDKQRAVLKSLFESARP</sequence>
<evidence type="ECO:0000256" key="4">
    <source>
        <dbReference type="ARBA" id="ARBA00022842"/>
    </source>
</evidence>
<feature type="compositionally biased region" description="Basic and acidic residues" evidence="5">
    <location>
        <begin position="75"/>
        <end position="84"/>
    </location>
</feature>
<evidence type="ECO:0000256" key="5">
    <source>
        <dbReference type="SAM" id="MobiDB-lite"/>
    </source>
</evidence>
<dbReference type="PANTHER" id="PTHR23092">
    <property type="entry name" value="POLY(A) RNA POLYMERASE"/>
    <property type="match status" value="1"/>
</dbReference>
<dbReference type="Proteomes" id="UP000800041">
    <property type="component" value="Unassembled WGS sequence"/>
</dbReference>
<dbReference type="InterPro" id="IPR043519">
    <property type="entry name" value="NT_sf"/>
</dbReference>
<dbReference type="SUPFAM" id="SSF81301">
    <property type="entry name" value="Nucleotidyltransferase"/>
    <property type="match status" value="1"/>
</dbReference>
<dbReference type="GO" id="GO:0031499">
    <property type="term" value="C:TRAMP complex"/>
    <property type="evidence" value="ECO:0007669"/>
    <property type="project" value="TreeGrafter"/>
</dbReference>
<dbReference type="Pfam" id="PF03828">
    <property type="entry name" value="PAP_assoc"/>
    <property type="match status" value="1"/>
</dbReference>
<feature type="domain" description="Poly(A) RNA polymerase mitochondrial-like central palm" evidence="7">
    <location>
        <begin position="265"/>
        <end position="409"/>
    </location>
</feature>
<feature type="compositionally biased region" description="Polar residues" evidence="5">
    <location>
        <begin position="153"/>
        <end position="178"/>
    </location>
</feature>
<feature type="region of interest" description="Disordered" evidence="5">
    <location>
        <begin position="1"/>
        <end position="209"/>
    </location>
</feature>
<evidence type="ECO:0000313" key="8">
    <source>
        <dbReference type="EMBL" id="KAF1982245.1"/>
    </source>
</evidence>
<keyword evidence="9" id="KW-1185">Reference proteome</keyword>
<keyword evidence="4" id="KW-0460">Magnesium</keyword>
<dbReference type="OrthoDB" id="273917at2759"/>
<dbReference type="GO" id="GO:0010605">
    <property type="term" value="P:negative regulation of macromolecule metabolic process"/>
    <property type="evidence" value="ECO:0007669"/>
    <property type="project" value="UniProtKB-ARBA"/>
</dbReference>
<keyword evidence="3" id="KW-0479">Metal-binding</keyword>
<dbReference type="CDD" id="cd05402">
    <property type="entry name" value="NT_PAP_TUTase"/>
    <property type="match status" value="1"/>
</dbReference>
<gene>
    <name evidence="8" type="ORF">K402DRAFT_340794</name>
</gene>
<dbReference type="Gene3D" id="3.30.460.10">
    <property type="entry name" value="Beta Polymerase, domain 2"/>
    <property type="match status" value="1"/>
</dbReference>
<evidence type="ECO:0000256" key="2">
    <source>
        <dbReference type="ARBA" id="ARBA00012388"/>
    </source>
</evidence>
<protein>
    <recommendedName>
        <fullName evidence="2">polynucleotide adenylyltransferase</fullName>
        <ecNumber evidence="2">2.7.7.19</ecNumber>
    </recommendedName>
</protein>
<evidence type="ECO:0000259" key="6">
    <source>
        <dbReference type="Pfam" id="PF03828"/>
    </source>
</evidence>
<dbReference type="EMBL" id="ML977186">
    <property type="protein sequence ID" value="KAF1982245.1"/>
    <property type="molecule type" value="Genomic_DNA"/>
</dbReference>
<dbReference type="GO" id="GO:0043634">
    <property type="term" value="P:polyadenylation-dependent ncRNA catabolic process"/>
    <property type="evidence" value="ECO:0007669"/>
    <property type="project" value="TreeGrafter"/>
</dbReference>
<proteinExistence type="inferred from homology"/>
<comment type="similarity">
    <text evidence="1">Belongs to the DNA polymerase type-B-like family.</text>
</comment>
<dbReference type="InterPro" id="IPR054708">
    <property type="entry name" value="MTPAP-like_central"/>
</dbReference>
<dbReference type="GO" id="GO:0046872">
    <property type="term" value="F:metal ion binding"/>
    <property type="evidence" value="ECO:0007669"/>
    <property type="project" value="UniProtKB-KW"/>
</dbReference>
<evidence type="ECO:0000256" key="1">
    <source>
        <dbReference type="ARBA" id="ARBA00008593"/>
    </source>
</evidence>
<evidence type="ECO:0000313" key="9">
    <source>
        <dbReference type="Proteomes" id="UP000800041"/>
    </source>
</evidence>
<dbReference type="PANTHER" id="PTHR23092:SF15">
    <property type="entry name" value="INACTIVE NON-CANONICAL POLY(A) RNA POLYMERASE PROTEIN TRF4-2-RELATED"/>
    <property type="match status" value="1"/>
</dbReference>
<dbReference type="InterPro" id="IPR045862">
    <property type="entry name" value="Trf4-like"/>
</dbReference>
<dbReference type="AlphaFoldDB" id="A0A6G1GMU1"/>
<dbReference type="Gene3D" id="1.10.1410.10">
    <property type="match status" value="1"/>
</dbReference>
<dbReference type="EC" id="2.7.7.19" evidence="2"/>
<dbReference type="GO" id="GO:1990817">
    <property type="term" value="F:poly(A) RNA polymerase activity"/>
    <property type="evidence" value="ECO:0007669"/>
    <property type="project" value="UniProtKB-EC"/>
</dbReference>
<name>A0A6G1GMU1_9PEZI</name>
<feature type="compositionally biased region" description="Acidic residues" evidence="5">
    <location>
        <begin position="30"/>
        <end position="39"/>
    </location>
</feature>
<dbReference type="InterPro" id="IPR002058">
    <property type="entry name" value="PAP_assoc"/>
</dbReference>
<reference evidence="8" key="1">
    <citation type="journal article" date="2020" name="Stud. Mycol.">
        <title>101 Dothideomycetes genomes: a test case for predicting lifestyles and emergence of pathogens.</title>
        <authorList>
            <person name="Haridas S."/>
            <person name="Albert R."/>
            <person name="Binder M."/>
            <person name="Bloem J."/>
            <person name="Labutti K."/>
            <person name="Salamov A."/>
            <person name="Andreopoulos B."/>
            <person name="Baker S."/>
            <person name="Barry K."/>
            <person name="Bills G."/>
            <person name="Bluhm B."/>
            <person name="Cannon C."/>
            <person name="Castanera R."/>
            <person name="Culley D."/>
            <person name="Daum C."/>
            <person name="Ezra D."/>
            <person name="Gonzalez J."/>
            <person name="Henrissat B."/>
            <person name="Kuo A."/>
            <person name="Liang C."/>
            <person name="Lipzen A."/>
            <person name="Lutzoni F."/>
            <person name="Magnuson J."/>
            <person name="Mondo S."/>
            <person name="Nolan M."/>
            <person name="Ohm R."/>
            <person name="Pangilinan J."/>
            <person name="Park H.-J."/>
            <person name="Ramirez L."/>
            <person name="Alfaro M."/>
            <person name="Sun H."/>
            <person name="Tritt A."/>
            <person name="Yoshinaga Y."/>
            <person name="Zwiers L.-H."/>
            <person name="Turgeon B."/>
            <person name="Goodwin S."/>
            <person name="Spatafora J."/>
            <person name="Crous P."/>
            <person name="Grigoriev I."/>
        </authorList>
    </citation>
    <scope>NUCLEOTIDE SEQUENCE</scope>
    <source>
        <strain evidence="8">CBS 113979</strain>
    </source>
</reference>
<dbReference type="GO" id="GO:0031123">
    <property type="term" value="P:RNA 3'-end processing"/>
    <property type="evidence" value="ECO:0007669"/>
    <property type="project" value="TreeGrafter"/>
</dbReference>